<feature type="transmembrane region" description="Helical" evidence="1">
    <location>
        <begin position="146"/>
        <end position="167"/>
    </location>
</feature>
<protein>
    <submittedName>
        <fullName evidence="2">Unplaced genomic scaffold GYMLUscaffold_83, whole genome shotgun sequence</fullName>
    </submittedName>
</protein>
<name>A0A0D0BF56_9AGAR</name>
<dbReference type="HOGENOM" id="CLU_094656_0_0_1"/>
<evidence type="ECO:0000256" key="1">
    <source>
        <dbReference type="SAM" id="Phobius"/>
    </source>
</evidence>
<feature type="transmembrane region" description="Helical" evidence="1">
    <location>
        <begin position="106"/>
        <end position="125"/>
    </location>
</feature>
<organism evidence="2 3">
    <name type="scientific">Collybiopsis luxurians FD-317 M1</name>
    <dbReference type="NCBI Taxonomy" id="944289"/>
    <lineage>
        <taxon>Eukaryota</taxon>
        <taxon>Fungi</taxon>
        <taxon>Dikarya</taxon>
        <taxon>Basidiomycota</taxon>
        <taxon>Agaricomycotina</taxon>
        <taxon>Agaricomycetes</taxon>
        <taxon>Agaricomycetidae</taxon>
        <taxon>Agaricales</taxon>
        <taxon>Marasmiineae</taxon>
        <taxon>Omphalotaceae</taxon>
        <taxon>Collybiopsis</taxon>
        <taxon>Collybiopsis luxurians</taxon>
    </lineage>
</organism>
<feature type="transmembrane region" description="Helical" evidence="1">
    <location>
        <begin position="62"/>
        <end position="86"/>
    </location>
</feature>
<dbReference type="OrthoDB" id="2871867at2759"/>
<feature type="transmembrane region" description="Helical" evidence="1">
    <location>
        <begin position="23"/>
        <end position="42"/>
    </location>
</feature>
<sequence>MSTDLLDSKFIEFIAGTVVPSTIATSFFYGFYSFLFCIYIQLQSRASRSRLGNSRRPIFFRIFIPALFILISLHVILSAITLYEGLRSQTVINRLYRKYPLVEPDAHYFGFCNFNLAATTMFIVASTVADTTLLYRAYTLWDRQTFIVLAPIILLLSSFGAGLYALVLGQKGGMLIITNFLADDTMLNDAKIGLQVL</sequence>
<proteinExistence type="predicted"/>
<keyword evidence="1" id="KW-0472">Membrane</keyword>
<accession>A0A0D0BF56</accession>
<evidence type="ECO:0000313" key="2">
    <source>
        <dbReference type="EMBL" id="KIK53296.1"/>
    </source>
</evidence>
<keyword evidence="1" id="KW-0812">Transmembrane</keyword>
<reference evidence="2 3" key="1">
    <citation type="submission" date="2014-04" db="EMBL/GenBank/DDBJ databases">
        <title>Evolutionary Origins and Diversification of the Mycorrhizal Mutualists.</title>
        <authorList>
            <consortium name="DOE Joint Genome Institute"/>
            <consortium name="Mycorrhizal Genomics Consortium"/>
            <person name="Kohler A."/>
            <person name="Kuo A."/>
            <person name="Nagy L.G."/>
            <person name="Floudas D."/>
            <person name="Copeland A."/>
            <person name="Barry K.W."/>
            <person name="Cichocki N."/>
            <person name="Veneault-Fourrey C."/>
            <person name="LaButti K."/>
            <person name="Lindquist E.A."/>
            <person name="Lipzen A."/>
            <person name="Lundell T."/>
            <person name="Morin E."/>
            <person name="Murat C."/>
            <person name="Riley R."/>
            <person name="Ohm R."/>
            <person name="Sun H."/>
            <person name="Tunlid A."/>
            <person name="Henrissat B."/>
            <person name="Grigoriev I.V."/>
            <person name="Hibbett D.S."/>
            <person name="Martin F."/>
        </authorList>
    </citation>
    <scope>NUCLEOTIDE SEQUENCE [LARGE SCALE GENOMIC DNA]</scope>
    <source>
        <strain evidence="2 3">FD-317 M1</strain>
    </source>
</reference>
<gene>
    <name evidence="2" type="ORF">GYMLUDRAFT_941572</name>
</gene>
<evidence type="ECO:0000313" key="3">
    <source>
        <dbReference type="Proteomes" id="UP000053593"/>
    </source>
</evidence>
<dbReference type="Proteomes" id="UP000053593">
    <property type="component" value="Unassembled WGS sequence"/>
</dbReference>
<keyword evidence="1" id="KW-1133">Transmembrane helix</keyword>
<keyword evidence="3" id="KW-1185">Reference proteome</keyword>
<dbReference type="AlphaFoldDB" id="A0A0D0BF56"/>
<dbReference type="EMBL" id="KN834831">
    <property type="protein sequence ID" value="KIK53296.1"/>
    <property type="molecule type" value="Genomic_DNA"/>
</dbReference>